<evidence type="ECO:0000313" key="3">
    <source>
        <dbReference type="EMBL" id="ARP86456.1"/>
    </source>
</evidence>
<dbReference type="Proteomes" id="UP000194139">
    <property type="component" value="Chromosome"/>
</dbReference>
<dbReference type="RefSeq" id="WP_086072246.1">
    <property type="nucleotide sequence ID" value="NZ_CP021109.1"/>
</dbReference>
<feature type="signal peptide" evidence="2">
    <location>
        <begin position="1"/>
        <end position="28"/>
    </location>
</feature>
<evidence type="ECO:0000313" key="4">
    <source>
        <dbReference type="Proteomes" id="UP000194139"/>
    </source>
</evidence>
<name>A0A1W6YZH1_9BORD</name>
<feature type="region of interest" description="Disordered" evidence="1">
    <location>
        <begin position="28"/>
        <end position="52"/>
    </location>
</feature>
<evidence type="ECO:0000256" key="1">
    <source>
        <dbReference type="SAM" id="MobiDB-lite"/>
    </source>
</evidence>
<feature type="compositionally biased region" description="Basic and acidic residues" evidence="1">
    <location>
        <begin position="170"/>
        <end position="196"/>
    </location>
</feature>
<keyword evidence="4" id="KW-1185">Reference proteome</keyword>
<evidence type="ECO:0000256" key="2">
    <source>
        <dbReference type="SAM" id="SignalP"/>
    </source>
</evidence>
<keyword evidence="2" id="KW-0732">Signal</keyword>
<dbReference type="EMBL" id="CP021109">
    <property type="protein sequence ID" value="ARP86456.1"/>
    <property type="molecule type" value="Genomic_DNA"/>
</dbReference>
<protein>
    <submittedName>
        <fullName evidence="3">Uncharacterized protein</fullName>
    </submittedName>
</protein>
<gene>
    <name evidence="3" type="ORF">CAL13_09780</name>
</gene>
<feature type="compositionally biased region" description="Low complexity" evidence="1">
    <location>
        <begin position="28"/>
        <end position="44"/>
    </location>
</feature>
<proteinExistence type="predicted"/>
<feature type="region of interest" description="Disordered" evidence="1">
    <location>
        <begin position="166"/>
        <end position="204"/>
    </location>
</feature>
<reference evidence="3 4" key="1">
    <citation type="submission" date="2017-05" db="EMBL/GenBank/DDBJ databases">
        <title>Complete and WGS of Bordetella genogroups.</title>
        <authorList>
            <person name="Spilker T."/>
            <person name="LiPuma J."/>
        </authorList>
    </citation>
    <scope>NUCLEOTIDE SEQUENCE [LARGE SCALE GENOMIC DNA]</scope>
    <source>
        <strain evidence="3 4">AU17164</strain>
    </source>
</reference>
<feature type="chain" id="PRO_5012325910" evidence="2">
    <location>
        <begin position="29"/>
        <end position="204"/>
    </location>
</feature>
<organism evidence="3 4">
    <name type="scientific">Bordetella genomosp. 9</name>
    <dbReference type="NCBI Taxonomy" id="1416803"/>
    <lineage>
        <taxon>Bacteria</taxon>
        <taxon>Pseudomonadati</taxon>
        <taxon>Pseudomonadota</taxon>
        <taxon>Betaproteobacteria</taxon>
        <taxon>Burkholderiales</taxon>
        <taxon>Alcaligenaceae</taxon>
        <taxon>Bordetella</taxon>
    </lineage>
</organism>
<accession>A0A1W6YZH1</accession>
<dbReference type="AlphaFoldDB" id="A0A1W6YZH1"/>
<sequence length="204" mass="22099">MTRFAIRPIVASLAVTLAAGAFAGTATAAPDASPSAAAQSAAGPEGRGPAGHRFHHMAAMRDALWLPGVGPIGKQEVAKLKLDAKQQALFDAARQAQQDLRKSLRERGMARHKALDAQLQAGKLDPHALVQDETQGRQQAQAQAEQVRQKWLALWDSLNDGQRQQITQFVKERQARMEARRKQEREGRDGAGHREQPAAPPSAS</sequence>